<dbReference type="SUPFAM" id="SSF63829">
    <property type="entry name" value="Calcium-dependent phosphotriesterase"/>
    <property type="match status" value="2"/>
</dbReference>
<keyword evidence="3" id="KW-0804">Transcription</keyword>
<dbReference type="Pfam" id="PF07494">
    <property type="entry name" value="Reg_prop"/>
    <property type="match status" value="2"/>
</dbReference>
<keyword evidence="4" id="KW-0472">Membrane</keyword>
<keyword evidence="4" id="KW-0812">Transmembrane</keyword>
<dbReference type="RefSeq" id="WP_118429208.1">
    <property type="nucleotide sequence ID" value="NZ_QRZL01000013.1"/>
</dbReference>
<gene>
    <name evidence="6" type="ORF">DWW04_13795</name>
</gene>
<dbReference type="SUPFAM" id="SSF46689">
    <property type="entry name" value="Homeodomain-like"/>
    <property type="match status" value="1"/>
</dbReference>
<protein>
    <submittedName>
        <fullName evidence="6">Helix-turn-helix domain-containing protein</fullName>
    </submittedName>
</protein>
<dbReference type="Pfam" id="PF12833">
    <property type="entry name" value="HTH_18"/>
    <property type="match status" value="1"/>
</dbReference>
<evidence type="ECO:0000256" key="3">
    <source>
        <dbReference type="ARBA" id="ARBA00023163"/>
    </source>
</evidence>
<feature type="transmembrane region" description="Helical" evidence="4">
    <location>
        <begin position="675"/>
        <end position="696"/>
    </location>
</feature>
<evidence type="ECO:0000256" key="2">
    <source>
        <dbReference type="ARBA" id="ARBA00023015"/>
    </source>
</evidence>
<dbReference type="InterPro" id="IPR011123">
    <property type="entry name" value="Y_Y_Y"/>
</dbReference>
<dbReference type="SMART" id="SM00342">
    <property type="entry name" value="HTH_ARAC"/>
    <property type="match status" value="1"/>
</dbReference>
<dbReference type="PANTHER" id="PTHR43547:SF2">
    <property type="entry name" value="HYBRID SIGNAL TRANSDUCTION HISTIDINE KINASE C"/>
    <property type="match status" value="1"/>
</dbReference>
<evidence type="ECO:0000313" key="7">
    <source>
        <dbReference type="Proteomes" id="UP000283678"/>
    </source>
</evidence>
<evidence type="ECO:0000256" key="4">
    <source>
        <dbReference type="SAM" id="Phobius"/>
    </source>
</evidence>
<dbReference type="InterPro" id="IPR013783">
    <property type="entry name" value="Ig-like_fold"/>
</dbReference>
<dbReference type="InterPro" id="IPR018060">
    <property type="entry name" value="HTH_AraC"/>
</dbReference>
<dbReference type="Gene3D" id="2.60.40.10">
    <property type="entry name" value="Immunoglobulins"/>
    <property type="match status" value="1"/>
</dbReference>
<reference evidence="6 7" key="1">
    <citation type="submission" date="2018-08" db="EMBL/GenBank/DDBJ databases">
        <title>A genome reference for cultivated species of the human gut microbiota.</title>
        <authorList>
            <person name="Zou Y."/>
            <person name="Xue W."/>
            <person name="Luo G."/>
        </authorList>
    </citation>
    <scope>NUCLEOTIDE SEQUENCE [LARGE SCALE GENOMIC DNA]</scope>
    <source>
        <strain evidence="6 7">AF14-1AC</strain>
    </source>
</reference>
<dbReference type="Pfam" id="PF07495">
    <property type="entry name" value="Y_Y_Y"/>
    <property type="match status" value="1"/>
</dbReference>
<dbReference type="GO" id="GO:0043565">
    <property type="term" value="F:sequence-specific DNA binding"/>
    <property type="evidence" value="ECO:0007669"/>
    <property type="project" value="InterPro"/>
</dbReference>
<evidence type="ECO:0000259" key="5">
    <source>
        <dbReference type="PROSITE" id="PS01124"/>
    </source>
</evidence>
<keyword evidence="4" id="KW-1133">Transmembrane helix</keyword>
<dbReference type="PANTHER" id="PTHR43547">
    <property type="entry name" value="TWO-COMPONENT HISTIDINE KINASE"/>
    <property type="match status" value="1"/>
</dbReference>
<dbReference type="PROSITE" id="PS01124">
    <property type="entry name" value="HTH_ARAC_FAMILY_2"/>
    <property type="match status" value="1"/>
</dbReference>
<dbReference type="Gene3D" id="2.130.10.10">
    <property type="entry name" value="YVTN repeat-like/Quinoprotein amine dehydrogenase"/>
    <property type="match status" value="3"/>
</dbReference>
<keyword evidence="2" id="KW-0805">Transcription regulation</keyword>
<dbReference type="InterPro" id="IPR015943">
    <property type="entry name" value="WD40/YVTN_repeat-like_dom_sf"/>
</dbReference>
<dbReference type="InterPro" id="IPR009057">
    <property type="entry name" value="Homeodomain-like_sf"/>
</dbReference>
<dbReference type="InterPro" id="IPR011110">
    <property type="entry name" value="Reg_prop"/>
</dbReference>
<evidence type="ECO:0000256" key="1">
    <source>
        <dbReference type="ARBA" id="ARBA00022553"/>
    </source>
</evidence>
<dbReference type="Proteomes" id="UP000283678">
    <property type="component" value="Unassembled WGS sequence"/>
</dbReference>
<dbReference type="EMBL" id="QRZL01000013">
    <property type="protein sequence ID" value="RGV75064.1"/>
    <property type="molecule type" value="Genomic_DNA"/>
</dbReference>
<evidence type="ECO:0000313" key="6">
    <source>
        <dbReference type="EMBL" id="RGV75064.1"/>
    </source>
</evidence>
<name>A0A412Z519_9BACT</name>
<dbReference type="GO" id="GO:0003700">
    <property type="term" value="F:DNA-binding transcription factor activity"/>
    <property type="evidence" value="ECO:0007669"/>
    <property type="project" value="InterPro"/>
</dbReference>
<feature type="domain" description="HTH araC/xylS-type" evidence="5">
    <location>
        <begin position="763"/>
        <end position="862"/>
    </location>
</feature>
<sequence>MGNHQKKQISLLICLYISIILPLYANDFLFTSINTSHGLSDNQIRYILQLPDGRMVFTTNGNINLYDGIHFSYLHRTDKNVYPLKQYDGFYRIYQSGDSLFWVKDYHKLMGINLYKEEYIRDLESYFQNKNILEPIENLFADCAGHIWILTDHKLQELQTGIHITLSPNDTRQLQDLNTENDSLYLFYNTGEVDCYDMTSRKRLYSAAAYAETEQQYFARTSLVVKAPNSFYQLRNGYKGGLFCFNTCQRTWKKILEENYALNTLIITPDNQKAYITCVHGFWILDLTKEKLQYIPILETKNGQRLSTEISTIFQDRQGGLWIGTLNRGLLYYHPSMHKLTQINRNNFPVAPEKDIAVESFAEDNKGMIYLKEHTHIYRLSTEKDGTRTLISEHNSSIPAEVKKKFNRGTETAFFKGKTYTALCTDTRGWTWAGTADGLELFIPDEQTPRIFYRENGLSNNFVQGIIEDDHNDIWVTTSNGISRIHINQKNKEPYFTNFNQQDGALEGEYLTKAVFKASDGTLYFGGIDGFNIFNPDNESITPELPYSPVFTCLRLYGKKIKLPQASPYTKEIELGYNQNFLTFEFSALNYINSERTYYRYQLEGIDKNWMNVFTSKPGNTTAGNGMLQASYTNLPPGEYTFKVMASDTPLQWNGKITVIKLTIHAPWWKTTTAYTIYLLILLFITVGSIRLYICWTRKKIERRHKEEILLLRIRNLIEQCNNYEAEQKARLEKNGTATSTCFENDKQPDHPKTTNTESAFLARAIEQVEKNMHVIGYSVEQLSRDLCMERTGLYRKLVNLLDQSPSLFIRNIRLQRAAQLLTENELSIAEIAERTGFSSSSYLSKCFQEMYGCRPSEYARKTKKST</sequence>
<dbReference type="Gene3D" id="1.10.10.60">
    <property type="entry name" value="Homeodomain-like"/>
    <property type="match status" value="1"/>
</dbReference>
<keyword evidence="1" id="KW-0597">Phosphoprotein</keyword>
<proteinExistence type="predicted"/>
<dbReference type="GO" id="GO:0000155">
    <property type="term" value="F:phosphorelay sensor kinase activity"/>
    <property type="evidence" value="ECO:0007669"/>
    <property type="project" value="TreeGrafter"/>
</dbReference>
<accession>A0A412Z519</accession>
<dbReference type="AlphaFoldDB" id="A0A412Z519"/>
<organism evidence="6 7">
    <name type="scientific">Phocaeicola dorei</name>
    <dbReference type="NCBI Taxonomy" id="357276"/>
    <lineage>
        <taxon>Bacteria</taxon>
        <taxon>Pseudomonadati</taxon>
        <taxon>Bacteroidota</taxon>
        <taxon>Bacteroidia</taxon>
        <taxon>Bacteroidales</taxon>
        <taxon>Bacteroidaceae</taxon>
        <taxon>Phocaeicola</taxon>
    </lineage>
</organism>
<comment type="caution">
    <text evidence="6">The sequence shown here is derived from an EMBL/GenBank/DDBJ whole genome shotgun (WGS) entry which is preliminary data.</text>
</comment>